<comment type="caution">
    <text evidence="1">The sequence shown here is derived from an EMBL/GenBank/DDBJ whole genome shotgun (WGS) entry which is preliminary data.</text>
</comment>
<evidence type="ECO:0000313" key="2">
    <source>
        <dbReference type="Proteomes" id="UP000307244"/>
    </source>
</evidence>
<dbReference type="InterPro" id="IPR032299">
    <property type="entry name" value="DUF4843"/>
</dbReference>
<dbReference type="AlphaFoldDB" id="A0A4U1CNS4"/>
<dbReference type="OrthoDB" id="1094829at2"/>
<sequence>MLYFKKEIMKPYIIILLAVISFASCKKAEEMKFEHAANVYFDLRNGDRDSIVRTFAYTPTIPQDTVWLAARLSGIRTDLARTFTARIETDSSTAKPELHYEALKPNYSIPAGKGVGYIPLVIYNKDKKLENSAVSIIVKLTGTSDLGIENPYIIRAKVVFSAKLEKPHWWDTWPLPPYSRTKHELFILVTGQTSMSTDGLDAPKNLYYVGLLSTMLNNPFNWVTRNPLKKYVLEEVTPGNTNSYYFYNTNNPAKKTLLRKNTQNGKYYFIDENGNEVI</sequence>
<dbReference type="EMBL" id="SWBQ01000001">
    <property type="protein sequence ID" value="TKC09103.1"/>
    <property type="molecule type" value="Genomic_DNA"/>
</dbReference>
<protein>
    <submittedName>
        <fullName evidence="1">DUF4843 domain-containing protein</fullName>
    </submittedName>
</protein>
<dbReference type="Pfam" id="PF16132">
    <property type="entry name" value="DUF4843"/>
    <property type="match status" value="1"/>
</dbReference>
<reference evidence="1 2" key="1">
    <citation type="submission" date="2019-04" db="EMBL/GenBank/DDBJ databases">
        <title>Pedobacter sp. RP-3-15 sp. nov., isolated from Arctic soil.</title>
        <authorList>
            <person name="Dahal R.H."/>
            <person name="Kim D.-U."/>
        </authorList>
    </citation>
    <scope>NUCLEOTIDE SEQUENCE [LARGE SCALE GENOMIC DNA]</scope>
    <source>
        <strain evidence="1 2">RP-3-15</strain>
    </source>
</reference>
<dbReference type="Proteomes" id="UP000307244">
    <property type="component" value="Unassembled WGS sequence"/>
</dbReference>
<accession>A0A4U1CNS4</accession>
<dbReference type="PROSITE" id="PS51257">
    <property type="entry name" value="PROKAR_LIPOPROTEIN"/>
    <property type="match status" value="1"/>
</dbReference>
<organism evidence="1 2">
    <name type="scientific">Pedobacter frigoris</name>
    <dbReference type="NCBI Taxonomy" id="2571272"/>
    <lineage>
        <taxon>Bacteria</taxon>
        <taxon>Pseudomonadati</taxon>
        <taxon>Bacteroidota</taxon>
        <taxon>Sphingobacteriia</taxon>
        <taxon>Sphingobacteriales</taxon>
        <taxon>Sphingobacteriaceae</taxon>
        <taxon>Pedobacter</taxon>
    </lineage>
</organism>
<keyword evidence="2" id="KW-1185">Reference proteome</keyword>
<evidence type="ECO:0000313" key="1">
    <source>
        <dbReference type="EMBL" id="TKC09103.1"/>
    </source>
</evidence>
<proteinExistence type="predicted"/>
<name>A0A4U1CNS4_9SPHI</name>
<gene>
    <name evidence="1" type="ORF">FA047_03135</name>
</gene>